<feature type="transmembrane region" description="Helical" evidence="7">
    <location>
        <begin position="40"/>
        <end position="61"/>
    </location>
</feature>
<feature type="transmembrane region" description="Helical" evidence="7">
    <location>
        <begin position="234"/>
        <end position="260"/>
    </location>
</feature>
<protein>
    <submittedName>
        <fullName evidence="8">Uncharacterized protein</fullName>
    </submittedName>
</protein>
<keyword evidence="2" id="KW-1003">Cell membrane</keyword>
<evidence type="ECO:0000256" key="7">
    <source>
        <dbReference type="SAM" id="Phobius"/>
    </source>
</evidence>
<evidence type="ECO:0000256" key="6">
    <source>
        <dbReference type="SAM" id="MobiDB-lite"/>
    </source>
</evidence>
<reference evidence="8 9" key="1">
    <citation type="journal article" date="2019" name="Int. J. Syst. Evol. Microbiol.">
        <title>The Global Catalogue of Microorganisms (GCM) 10K type strain sequencing project: providing services to taxonomists for standard genome sequencing and annotation.</title>
        <authorList>
            <consortium name="The Broad Institute Genomics Platform"/>
            <consortium name="The Broad Institute Genome Sequencing Center for Infectious Disease"/>
            <person name="Wu L."/>
            <person name="Ma J."/>
        </authorList>
    </citation>
    <scope>NUCLEOTIDE SEQUENCE [LARGE SCALE GENOMIC DNA]</scope>
    <source>
        <strain evidence="8 9">JCM 14560</strain>
    </source>
</reference>
<proteinExistence type="predicted"/>
<feature type="region of interest" description="Disordered" evidence="6">
    <location>
        <begin position="1"/>
        <end position="21"/>
    </location>
</feature>
<dbReference type="Pfam" id="PF03631">
    <property type="entry name" value="Virul_fac_BrkB"/>
    <property type="match status" value="1"/>
</dbReference>
<evidence type="ECO:0000313" key="9">
    <source>
        <dbReference type="Proteomes" id="UP001422759"/>
    </source>
</evidence>
<feature type="transmembrane region" description="Helical" evidence="7">
    <location>
        <begin position="141"/>
        <end position="160"/>
    </location>
</feature>
<keyword evidence="5 7" id="KW-0472">Membrane</keyword>
<dbReference type="EMBL" id="BAAANT010000019">
    <property type="protein sequence ID" value="GAA2146210.1"/>
    <property type="molecule type" value="Genomic_DNA"/>
</dbReference>
<sequence length="288" mass="30226">MAPVPAARPPEPPRPTGPDRLPILTTLVRRGREIELMHRAMGFAALGFVTLIPLLIVVAAASPVDGNGFAGWVVDGLGVTGRSADSVRQLFSSPRRVLSTTTALGLAGVAVFGISFMAALQTGYERIWLVHAAAWHAAWRQIIGLAAVVGFLLAASWSGIPLHGTAAQPTLRLTITVGGGVIFFWGLQWLLLGAKVRRRALLPGAVATVLALIGLRIFSQLVFTPLIVSSAVSYGTIGTVLVVQSWLIGVGFTVFGGALAGHSYWTGRHPDVGPDTRRDPAGEDGPAP</sequence>
<evidence type="ECO:0000256" key="4">
    <source>
        <dbReference type="ARBA" id="ARBA00022989"/>
    </source>
</evidence>
<organism evidence="8 9">
    <name type="scientific">Kitasatospora kazusensis</name>
    <dbReference type="NCBI Taxonomy" id="407974"/>
    <lineage>
        <taxon>Bacteria</taxon>
        <taxon>Bacillati</taxon>
        <taxon>Actinomycetota</taxon>
        <taxon>Actinomycetes</taxon>
        <taxon>Kitasatosporales</taxon>
        <taxon>Streptomycetaceae</taxon>
        <taxon>Kitasatospora</taxon>
    </lineage>
</organism>
<dbReference type="InterPro" id="IPR017039">
    <property type="entry name" value="Virul_fac_BrkB"/>
</dbReference>
<comment type="subcellular location">
    <subcellularLocation>
        <location evidence="1">Cell membrane</location>
        <topology evidence="1">Multi-pass membrane protein</topology>
    </subcellularLocation>
</comment>
<feature type="compositionally biased region" description="Pro residues" evidence="6">
    <location>
        <begin position="1"/>
        <end position="16"/>
    </location>
</feature>
<name>A0ABN2ZR77_9ACTN</name>
<keyword evidence="3 7" id="KW-0812">Transmembrane</keyword>
<dbReference type="Proteomes" id="UP001422759">
    <property type="component" value="Unassembled WGS sequence"/>
</dbReference>
<keyword evidence="9" id="KW-1185">Reference proteome</keyword>
<evidence type="ECO:0000313" key="8">
    <source>
        <dbReference type="EMBL" id="GAA2146210.1"/>
    </source>
</evidence>
<accession>A0ABN2ZR77</accession>
<gene>
    <name evidence="8" type="ORF">GCM10009760_35690</name>
</gene>
<evidence type="ECO:0000256" key="1">
    <source>
        <dbReference type="ARBA" id="ARBA00004651"/>
    </source>
</evidence>
<evidence type="ECO:0000256" key="5">
    <source>
        <dbReference type="ARBA" id="ARBA00023136"/>
    </source>
</evidence>
<keyword evidence="4 7" id="KW-1133">Transmembrane helix</keyword>
<feature type="transmembrane region" description="Helical" evidence="7">
    <location>
        <begin position="204"/>
        <end position="228"/>
    </location>
</feature>
<comment type="caution">
    <text evidence="8">The sequence shown here is derived from an EMBL/GenBank/DDBJ whole genome shotgun (WGS) entry which is preliminary data.</text>
</comment>
<evidence type="ECO:0000256" key="2">
    <source>
        <dbReference type="ARBA" id="ARBA00022475"/>
    </source>
</evidence>
<feature type="transmembrane region" description="Helical" evidence="7">
    <location>
        <begin position="97"/>
        <end position="120"/>
    </location>
</feature>
<feature type="transmembrane region" description="Helical" evidence="7">
    <location>
        <begin position="172"/>
        <end position="192"/>
    </location>
</feature>
<dbReference type="RefSeq" id="WP_344466089.1">
    <property type="nucleotide sequence ID" value="NZ_BAAANT010000019.1"/>
</dbReference>
<evidence type="ECO:0000256" key="3">
    <source>
        <dbReference type="ARBA" id="ARBA00022692"/>
    </source>
</evidence>